<name>A0A0N5AIN4_9BILA</name>
<evidence type="ECO:0000313" key="2">
    <source>
        <dbReference type="Proteomes" id="UP000046393"/>
    </source>
</evidence>
<sequence>MRDYPTADILTVVLASVVGFLMLILTLLCIMQMQQKNDLFNQISQSMPFASQIPGSSVTYRVPPPTIASSYPTPSAGYQSYATTYAVI</sequence>
<protein>
    <submittedName>
        <fullName evidence="3">Protein shisa-5</fullName>
    </submittedName>
</protein>
<proteinExistence type="predicted"/>
<keyword evidence="1" id="KW-0812">Transmembrane</keyword>
<dbReference type="WBParaSite" id="SMUV_0000428501-mRNA-1">
    <property type="protein sequence ID" value="SMUV_0000428501-mRNA-1"/>
    <property type="gene ID" value="SMUV_0000428501"/>
</dbReference>
<keyword evidence="1" id="KW-1133">Transmembrane helix</keyword>
<dbReference type="Proteomes" id="UP000046393">
    <property type="component" value="Unplaced"/>
</dbReference>
<keyword evidence="1" id="KW-0472">Membrane</keyword>
<keyword evidence="2" id="KW-1185">Reference proteome</keyword>
<dbReference type="AlphaFoldDB" id="A0A0N5AIN4"/>
<evidence type="ECO:0000313" key="3">
    <source>
        <dbReference type="WBParaSite" id="SMUV_0000428501-mRNA-1"/>
    </source>
</evidence>
<evidence type="ECO:0000256" key="1">
    <source>
        <dbReference type="SAM" id="Phobius"/>
    </source>
</evidence>
<feature type="transmembrane region" description="Helical" evidence="1">
    <location>
        <begin position="12"/>
        <end position="31"/>
    </location>
</feature>
<reference evidence="3" key="1">
    <citation type="submission" date="2017-02" db="UniProtKB">
        <authorList>
            <consortium name="WormBaseParasite"/>
        </authorList>
    </citation>
    <scope>IDENTIFICATION</scope>
</reference>
<accession>A0A0N5AIN4</accession>
<organism evidence="2 3">
    <name type="scientific">Syphacia muris</name>
    <dbReference type="NCBI Taxonomy" id="451379"/>
    <lineage>
        <taxon>Eukaryota</taxon>
        <taxon>Metazoa</taxon>
        <taxon>Ecdysozoa</taxon>
        <taxon>Nematoda</taxon>
        <taxon>Chromadorea</taxon>
        <taxon>Rhabditida</taxon>
        <taxon>Spirurina</taxon>
        <taxon>Oxyuridomorpha</taxon>
        <taxon>Oxyuroidea</taxon>
        <taxon>Oxyuridae</taxon>
        <taxon>Syphacia</taxon>
    </lineage>
</organism>